<dbReference type="PANTHER" id="PTHR33121">
    <property type="entry name" value="CYCLIC DI-GMP PHOSPHODIESTERASE PDEF"/>
    <property type="match status" value="1"/>
</dbReference>
<dbReference type="InterPro" id="IPR035919">
    <property type="entry name" value="EAL_sf"/>
</dbReference>
<dbReference type="SMART" id="SM00065">
    <property type="entry name" value="GAF"/>
    <property type="match status" value="1"/>
</dbReference>
<dbReference type="InterPro" id="IPR003018">
    <property type="entry name" value="GAF"/>
</dbReference>
<dbReference type="Pfam" id="PF00563">
    <property type="entry name" value="EAL"/>
    <property type="match status" value="1"/>
</dbReference>
<keyword evidence="5" id="KW-1185">Reference proteome</keyword>
<dbReference type="Gene3D" id="3.30.450.40">
    <property type="match status" value="1"/>
</dbReference>
<dbReference type="Gene3D" id="3.20.20.450">
    <property type="entry name" value="EAL domain"/>
    <property type="match status" value="1"/>
</dbReference>
<dbReference type="InterPro" id="IPR050706">
    <property type="entry name" value="Cyclic-di-GMP_PDE-like"/>
</dbReference>
<dbReference type="SUPFAM" id="SSF141868">
    <property type="entry name" value="EAL domain-like"/>
    <property type="match status" value="1"/>
</dbReference>
<name>A0ABQ2GD52_9DEIO</name>
<feature type="domain" description="EAL" evidence="2">
    <location>
        <begin position="353"/>
        <end position="603"/>
    </location>
</feature>
<evidence type="ECO:0000259" key="3">
    <source>
        <dbReference type="PROSITE" id="PS50887"/>
    </source>
</evidence>
<dbReference type="PANTHER" id="PTHR33121:SF79">
    <property type="entry name" value="CYCLIC DI-GMP PHOSPHODIESTERASE PDED-RELATED"/>
    <property type="match status" value="1"/>
</dbReference>
<dbReference type="Pfam" id="PF00990">
    <property type="entry name" value="GGDEF"/>
    <property type="match status" value="1"/>
</dbReference>
<dbReference type="InterPro" id="IPR029787">
    <property type="entry name" value="Nucleotide_cyclase"/>
</dbReference>
<evidence type="ECO:0000256" key="1">
    <source>
        <dbReference type="SAM" id="MobiDB-lite"/>
    </source>
</evidence>
<feature type="region of interest" description="Disordered" evidence="1">
    <location>
        <begin position="592"/>
        <end position="616"/>
    </location>
</feature>
<dbReference type="Pfam" id="PF01590">
    <property type="entry name" value="GAF"/>
    <property type="match status" value="1"/>
</dbReference>
<accession>A0ABQ2GD52</accession>
<dbReference type="CDD" id="cd01949">
    <property type="entry name" value="GGDEF"/>
    <property type="match status" value="1"/>
</dbReference>
<gene>
    <name evidence="4" type="ORF">GCM10010840_27390</name>
</gene>
<evidence type="ECO:0008006" key="6">
    <source>
        <dbReference type="Google" id="ProtNLM"/>
    </source>
</evidence>
<dbReference type="Gene3D" id="3.30.70.270">
    <property type="match status" value="1"/>
</dbReference>
<proteinExistence type="predicted"/>
<feature type="domain" description="GGDEF" evidence="3">
    <location>
        <begin position="212"/>
        <end position="345"/>
    </location>
</feature>
<evidence type="ECO:0000313" key="5">
    <source>
        <dbReference type="Proteomes" id="UP000639973"/>
    </source>
</evidence>
<dbReference type="RefSeq" id="WP_229723617.1">
    <property type="nucleotide sequence ID" value="NZ_BMOL01000014.1"/>
</dbReference>
<dbReference type="InterPro" id="IPR001633">
    <property type="entry name" value="EAL_dom"/>
</dbReference>
<organism evidence="4 5">
    <name type="scientific">Deinococcus aerolatus</name>
    <dbReference type="NCBI Taxonomy" id="522487"/>
    <lineage>
        <taxon>Bacteria</taxon>
        <taxon>Thermotogati</taxon>
        <taxon>Deinococcota</taxon>
        <taxon>Deinococci</taxon>
        <taxon>Deinococcales</taxon>
        <taxon>Deinococcaceae</taxon>
        <taxon>Deinococcus</taxon>
    </lineage>
</organism>
<sequence>MTLTHGTDPSGLSEVVLPTAEQLRLAALHRFAIIDTPPEPQFDHLVQLAVRVFDMPMALITFVGEDRQWFKATHGLAMSQTPRSESFCSVAIAQDGVTVIPDATQHEQFRTYPNVLGEPHIRSYAGAPLVTPEGQKIGTFCVIGTEPREFSEKEQVLLASFAQMAMAELKWRQALLELGHVAMNDALTGLPNRVQFRQHLTEACRRADVSGEKVVVGLLDLDRFKLINDTFGHAEGDQLLKDVAHRLKEAVGISDVVARMSGDEFVLLLTDVPSVADIALVTKRLQDAFAVPFVISGQEVFVHWSLGLSVYPDDARELDALLGHADAAMYRVKRAGGGYASFQRQEDQRTTLQVERLTALHRALEQDELQLYFQPVVHAESQAVVAHEALLRWIRPSGMVSPLDFIPLAETSGLIVPIGRWVLRQAVDAVKTGQLQRVSVNVSALEIRQVDFAEHLRRVLTESGVEPQRIWLELTESSMLEPRFAAVLHELNMLGVRTALDDFGNGYSSLTALTNLPIQLVKIDRSFTAPIGEDTPAGKRALEVMRGIMTLVRALGIPTVAEGIETPKQADLLLKVGCTYFQGYLFGRPEPLSKHAEPSGPRPTLSTEVRNPAYGD</sequence>
<dbReference type="Proteomes" id="UP000639973">
    <property type="component" value="Unassembled WGS sequence"/>
</dbReference>
<dbReference type="PROSITE" id="PS50883">
    <property type="entry name" value="EAL"/>
    <property type="match status" value="1"/>
</dbReference>
<dbReference type="SMART" id="SM00052">
    <property type="entry name" value="EAL"/>
    <property type="match status" value="1"/>
</dbReference>
<dbReference type="InterPro" id="IPR029016">
    <property type="entry name" value="GAF-like_dom_sf"/>
</dbReference>
<evidence type="ECO:0000313" key="4">
    <source>
        <dbReference type="EMBL" id="GGL87891.1"/>
    </source>
</evidence>
<dbReference type="SUPFAM" id="SSF55073">
    <property type="entry name" value="Nucleotide cyclase"/>
    <property type="match status" value="1"/>
</dbReference>
<dbReference type="SMART" id="SM00267">
    <property type="entry name" value="GGDEF"/>
    <property type="match status" value="1"/>
</dbReference>
<dbReference type="PROSITE" id="PS50887">
    <property type="entry name" value="GGDEF"/>
    <property type="match status" value="1"/>
</dbReference>
<comment type="caution">
    <text evidence="4">The sequence shown here is derived from an EMBL/GenBank/DDBJ whole genome shotgun (WGS) entry which is preliminary data.</text>
</comment>
<dbReference type="NCBIfam" id="TIGR00254">
    <property type="entry name" value="GGDEF"/>
    <property type="match status" value="1"/>
</dbReference>
<dbReference type="SUPFAM" id="SSF55781">
    <property type="entry name" value="GAF domain-like"/>
    <property type="match status" value="1"/>
</dbReference>
<reference evidence="5" key="1">
    <citation type="journal article" date="2019" name="Int. J. Syst. Evol. Microbiol.">
        <title>The Global Catalogue of Microorganisms (GCM) 10K type strain sequencing project: providing services to taxonomists for standard genome sequencing and annotation.</title>
        <authorList>
            <consortium name="The Broad Institute Genomics Platform"/>
            <consortium name="The Broad Institute Genome Sequencing Center for Infectious Disease"/>
            <person name="Wu L."/>
            <person name="Ma J."/>
        </authorList>
    </citation>
    <scope>NUCLEOTIDE SEQUENCE [LARGE SCALE GENOMIC DNA]</scope>
    <source>
        <strain evidence="5">JCM 15442</strain>
    </source>
</reference>
<evidence type="ECO:0000259" key="2">
    <source>
        <dbReference type="PROSITE" id="PS50883"/>
    </source>
</evidence>
<protein>
    <recommendedName>
        <fullName evidence="6">Diguanylate cyclase/phosphodiesterase with GAF sensor</fullName>
    </recommendedName>
</protein>
<dbReference type="InterPro" id="IPR000160">
    <property type="entry name" value="GGDEF_dom"/>
</dbReference>
<dbReference type="EMBL" id="BMOL01000014">
    <property type="protein sequence ID" value="GGL87891.1"/>
    <property type="molecule type" value="Genomic_DNA"/>
</dbReference>
<dbReference type="CDD" id="cd01948">
    <property type="entry name" value="EAL"/>
    <property type="match status" value="1"/>
</dbReference>
<dbReference type="InterPro" id="IPR043128">
    <property type="entry name" value="Rev_trsase/Diguanyl_cyclase"/>
</dbReference>